<keyword evidence="2 11" id="KW-0813">Transport</keyword>
<dbReference type="Gene3D" id="1.20.1530.10">
    <property type="entry name" value="Na+/H+ antiporter like domain"/>
    <property type="match status" value="1"/>
</dbReference>
<evidence type="ECO:0000313" key="13">
    <source>
        <dbReference type="Proteomes" id="UP001166784"/>
    </source>
</evidence>
<dbReference type="EMBL" id="JAKWJU010000002">
    <property type="protein sequence ID" value="MCH6161116.1"/>
    <property type="molecule type" value="Genomic_DNA"/>
</dbReference>
<keyword evidence="3 11" id="KW-0050">Antiport</keyword>
<comment type="catalytic activity">
    <reaction evidence="11">
        <text>Na(+)(in) + 2 H(+)(out) = Na(+)(out) + 2 H(+)(in)</text>
        <dbReference type="Rhea" id="RHEA:29251"/>
        <dbReference type="ChEBI" id="CHEBI:15378"/>
        <dbReference type="ChEBI" id="CHEBI:29101"/>
    </reaction>
</comment>
<comment type="function">
    <text evidence="11">Na(+)/H(+) antiporter that extrudes sodium in exchange for external protons.</text>
</comment>
<dbReference type="RefSeq" id="WP_241059276.1">
    <property type="nucleotide sequence ID" value="NZ_JAKWJU010000002.1"/>
</dbReference>
<feature type="transmembrane region" description="Helical" evidence="11">
    <location>
        <begin position="95"/>
        <end position="115"/>
    </location>
</feature>
<dbReference type="Proteomes" id="UP001166784">
    <property type="component" value="Unassembled WGS sequence"/>
</dbReference>
<keyword evidence="5 11" id="KW-0812">Transmembrane</keyword>
<dbReference type="InterPro" id="IPR004670">
    <property type="entry name" value="NhaA"/>
</dbReference>
<evidence type="ECO:0000313" key="12">
    <source>
        <dbReference type="EMBL" id="MCH6161116.1"/>
    </source>
</evidence>
<protein>
    <recommendedName>
        <fullName evidence="11">Na(+)/H(+) antiporter NhaA</fullName>
    </recommendedName>
    <alternativeName>
        <fullName evidence="11">Sodium/proton antiporter NhaA</fullName>
    </alternativeName>
</protein>
<dbReference type="PANTHER" id="PTHR30341">
    <property type="entry name" value="SODIUM ION/PROTON ANTIPORTER NHAA-RELATED"/>
    <property type="match status" value="1"/>
</dbReference>
<proteinExistence type="inferred from homology"/>
<feature type="transmembrane region" description="Helical" evidence="11">
    <location>
        <begin position="219"/>
        <end position="247"/>
    </location>
</feature>
<keyword evidence="4 11" id="KW-1003">Cell membrane</keyword>
<sequence length="404" mass="41124">MSAFARLSAALRSDALSGSLLIAAALVALIWANSPLSASYESLRSFHFGPAALHLDLSVQSWAADGLLAVFFFIVGNELKQELVHGELRDPRRAVLPIVAALGGVLIPALLFLAVNVRSGGDAIGGWGIPMATDIAFAVAVLAVAGRGLPGSLRTFLLTLATVDDLAAVIVIAVAYTSGLSLTALGLAAAGLAVFGYLQSGRGPAVRRVRAAVPGPLPYVLLAPAVWALMHASGIHATIAGVAMGLLMRTTVREGESVSPSHRAEELLRPVSAGLALPVFALVSAGIPLHGAGGFWTSTITWGVVAGLIGGKILGILGGAWLTARFTSAHLGPRLGWADIAAVGILGGIGFTVSLLIAELSYSGAPDLTHARGAVLLASAIASLLAVVVLRRRSAHHLGARPAG</sequence>
<keyword evidence="10 11" id="KW-0739">Sodium transport</keyword>
<accession>A0ABS9SXW2</accession>
<dbReference type="Pfam" id="PF06965">
    <property type="entry name" value="Na_H_antiport_1"/>
    <property type="match status" value="1"/>
</dbReference>
<evidence type="ECO:0000256" key="4">
    <source>
        <dbReference type="ARBA" id="ARBA00022475"/>
    </source>
</evidence>
<gene>
    <name evidence="11 12" type="primary">nhaA</name>
    <name evidence="12" type="ORF">MMA15_12100</name>
</gene>
<evidence type="ECO:0000256" key="11">
    <source>
        <dbReference type="HAMAP-Rule" id="MF_01844"/>
    </source>
</evidence>
<evidence type="ECO:0000256" key="8">
    <source>
        <dbReference type="ARBA" id="ARBA00023065"/>
    </source>
</evidence>
<keyword evidence="8 11" id="KW-0406">Ion transport</keyword>
<feature type="transmembrane region" description="Helical" evidence="11">
    <location>
        <begin position="370"/>
        <end position="390"/>
    </location>
</feature>
<evidence type="ECO:0000256" key="1">
    <source>
        <dbReference type="ARBA" id="ARBA00004429"/>
    </source>
</evidence>
<feature type="transmembrane region" description="Helical" evidence="11">
    <location>
        <begin position="267"/>
        <end position="287"/>
    </location>
</feature>
<feature type="transmembrane region" description="Helical" evidence="11">
    <location>
        <begin position="127"/>
        <end position="145"/>
    </location>
</feature>
<evidence type="ECO:0000256" key="2">
    <source>
        <dbReference type="ARBA" id="ARBA00022448"/>
    </source>
</evidence>
<comment type="subcellular location">
    <subcellularLocation>
        <location evidence="1">Cell inner membrane</location>
        <topology evidence="1">Multi-pass membrane protein</topology>
    </subcellularLocation>
    <subcellularLocation>
        <location evidence="11">Cell membrane</location>
        <topology evidence="11">Multi-pass membrane protein</topology>
    </subcellularLocation>
</comment>
<organism evidence="12 13">
    <name type="scientific">Streptomyces marispadix</name>
    <dbReference type="NCBI Taxonomy" id="2922868"/>
    <lineage>
        <taxon>Bacteria</taxon>
        <taxon>Bacillati</taxon>
        <taxon>Actinomycetota</taxon>
        <taxon>Actinomycetes</taxon>
        <taxon>Kitasatosporales</taxon>
        <taxon>Streptomycetaceae</taxon>
        <taxon>Streptomyces</taxon>
    </lineage>
</organism>
<evidence type="ECO:0000256" key="10">
    <source>
        <dbReference type="ARBA" id="ARBA00023201"/>
    </source>
</evidence>
<evidence type="ECO:0000256" key="3">
    <source>
        <dbReference type="ARBA" id="ARBA00022449"/>
    </source>
</evidence>
<evidence type="ECO:0000256" key="9">
    <source>
        <dbReference type="ARBA" id="ARBA00023136"/>
    </source>
</evidence>
<keyword evidence="7 11" id="KW-0915">Sodium</keyword>
<dbReference type="HAMAP" id="MF_01844">
    <property type="entry name" value="NhaA"/>
    <property type="match status" value="1"/>
</dbReference>
<dbReference type="InterPro" id="IPR023171">
    <property type="entry name" value="Na/H_antiporter_dom_sf"/>
</dbReference>
<reference evidence="12" key="1">
    <citation type="submission" date="2022-03" db="EMBL/GenBank/DDBJ databases">
        <authorList>
            <person name="Santos J.D.N."/>
            <person name="Kallscheuer N."/>
            <person name="Jogler C."/>
            <person name="Lage O.M."/>
        </authorList>
    </citation>
    <scope>NUCLEOTIDE SEQUENCE</scope>
    <source>
        <strain evidence="12">M600PL45_2</strain>
    </source>
</reference>
<feature type="transmembrane region" description="Helical" evidence="11">
    <location>
        <begin position="166"/>
        <end position="199"/>
    </location>
</feature>
<feature type="transmembrane region" description="Helical" evidence="11">
    <location>
        <begin position="299"/>
        <end position="323"/>
    </location>
</feature>
<keyword evidence="6 11" id="KW-1133">Transmembrane helix</keyword>
<keyword evidence="9 11" id="KW-0472">Membrane</keyword>
<dbReference type="NCBIfam" id="TIGR00773">
    <property type="entry name" value="NhaA"/>
    <property type="match status" value="1"/>
</dbReference>
<comment type="similarity">
    <text evidence="11">Belongs to the NhaA Na(+)/H(+) (TC 2.A.33) antiporter family.</text>
</comment>
<feature type="transmembrane region" description="Helical" evidence="11">
    <location>
        <begin position="335"/>
        <end position="358"/>
    </location>
</feature>
<evidence type="ECO:0000256" key="6">
    <source>
        <dbReference type="ARBA" id="ARBA00022989"/>
    </source>
</evidence>
<comment type="caution">
    <text evidence="12">The sequence shown here is derived from an EMBL/GenBank/DDBJ whole genome shotgun (WGS) entry which is preliminary data.</text>
</comment>
<evidence type="ECO:0000256" key="5">
    <source>
        <dbReference type="ARBA" id="ARBA00022692"/>
    </source>
</evidence>
<reference evidence="12" key="2">
    <citation type="journal article" date="2023" name="Int. J. Syst. Evol. Microbiol.">
        <title>Streptomyces marispadix sp. nov., isolated from marine beach sediment of the Northern Coast of Portugal.</title>
        <authorList>
            <person name="dos Santos J.D.N."/>
            <person name="Vitorino I.R."/>
            <person name="Kallscheuer N."/>
            <person name="Srivastava A."/>
            <person name="Krautwurst S."/>
            <person name="Marz M."/>
            <person name="Jogler C."/>
            <person name="Lobo Da Cunha A."/>
            <person name="Catita J."/>
            <person name="Goncalves H."/>
            <person name="Gonzalez I."/>
            <person name="Reyes F."/>
            <person name="Lage O.M."/>
        </authorList>
    </citation>
    <scope>NUCLEOTIDE SEQUENCE</scope>
    <source>
        <strain evidence="12">M600PL45_2</strain>
    </source>
</reference>
<dbReference type="PANTHER" id="PTHR30341:SF0">
    <property type="entry name" value="NA(+)_H(+) ANTIPORTER NHAA"/>
    <property type="match status" value="1"/>
</dbReference>
<feature type="transmembrane region" description="Helical" evidence="11">
    <location>
        <begin position="55"/>
        <end position="75"/>
    </location>
</feature>
<evidence type="ECO:0000256" key="7">
    <source>
        <dbReference type="ARBA" id="ARBA00023053"/>
    </source>
</evidence>
<keyword evidence="13" id="KW-1185">Reference proteome</keyword>
<name>A0ABS9SXW2_9ACTN</name>